<dbReference type="Proteomes" id="UP001551482">
    <property type="component" value="Unassembled WGS sequence"/>
</dbReference>
<dbReference type="InterPro" id="IPR043129">
    <property type="entry name" value="ATPase_NBD"/>
</dbReference>
<evidence type="ECO:0000259" key="2">
    <source>
        <dbReference type="Pfam" id="PF12802"/>
    </source>
</evidence>
<evidence type="ECO:0000313" key="4">
    <source>
        <dbReference type="Proteomes" id="UP001551482"/>
    </source>
</evidence>
<organism evidence="3 4">
    <name type="scientific">Streptodolium elevatio</name>
    <dbReference type="NCBI Taxonomy" id="3157996"/>
    <lineage>
        <taxon>Bacteria</taxon>
        <taxon>Bacillati</taxon>
        <taxon>Actinomycetota</taxon>
        <taxon>Actinomycetes</taxon>
        <taxon>Kitasatosporales</taxon>
        <taxon>Streptomycetaceae</taxon>
        <taxon>Streptodolium</taxon>
    </lineage>
</organism>
<gene>
    <name evidence="3" type="ORF">AB0C36_16980</name>
</gene>
<dbReference type="CDD" id="cd00090">
    <property type="entry name" value="HTH_ARSR"/>
    <property type="match status" value="1"/>
</dbReference>
<keyword evidence="4" id="KW-1185">Reference proteome</keyword>
<dbReference type="Gene3D" id="3.30.420.40">
    <property type="match status" value="2"/>
</dbReference>
<dbReference type="PANTHER" id="PTHR18964:SF149">
    <property type="entry name" value="BIFUNCTIONAL UDP-N-ACETYLGLUCOSAMINE 2-EPIMERASE_N-ACETYLMANNOSAMINE KINASE"/>
    <property type="match status" value="1"/>
</dbReference>
<dbReference type="Gene3D" id="1.10.10.10">
    <property type="entry name" value="Winged helix-like DNA-binding domain superfamily/Winged helix DNA-binding domain"/>
    <property type="match status" value="1"/>
</dbReference>
<dbReference type="SUPFAM" id="SSF46785">
    <property type="entry name" value="Winged helix' DNA-binding domain"/>
    <property type="match status" value="1"/>
</dbReference>
<protein>
    <submittedName>
        <fullName evidence="3">ROK family transcriptional regulator</fullName>
    </submittedName>
</protein>
<dbReference type="SUPFAM" id="SSF53067">
    <property type="entry name" value="Actin-like ATPase domain"/>
    <property type="match status" value="1"/>
</dbReference>
<reference evidence="3 4" key="1">
    <citation type="submission" date="2024-06" db="EMBL/GenBank/DDBJ databases">
        <title>The Natural Products Discovery Center: Release of the First 8490 Sequenced Strains for Exploring Actinobacteria Biosynthetic Diversity.</title>
        <authorList>
            <person name="Kalkreuter E."/>
            <person name="Kautsar S.A."/>
            <person name="Yang D."/>
            <person name="Bader C.D."/>
            <person name="Teijaro C.N."/>
            <person name="Fluegel L."/>
            <person name="Davis C.M."/>
            <person name="Simpson J.R."/>
            <person name="Lauterbach L."/>
            <person name="Steele A.D."/>
            <person name="Gui C."/>
            <person name="Meng S."/>
            <person name="Li G."/>
            <person name="Viehrig K."/>
            <person name="Ye F."/>
            <person name="Su P."/>
            <person name="Kiefer A.F."/>
            <person name="Nichols A."/>
            <person name="Cepeda A.J."/>
            <person name="Yan W."/>
            <person name="Fan B."/>
            <person name="Jiang Y."/>
            <person name="Adhikari A."/>
            <person name="Zheng C.-J."/>
            <person name="Schuster L."/>
            <person name="Cowan T.M."/>
            <person name="Smanski M.J."/>
            <person name="Chevrette M.G."/>
            <person name="De Carvalho L.P.S."/>
            <person name="Shen B."/>
        </authorList>
    </citation>
    <scope>NUCLEOTIDE SEQUENCE [LARGE SCALE GENOMIC DNA]</scope>
    <source>
        <strain evidence="3 4">NPDC048946</strain>
    </source>
</reference>
<accession>A0ABV3DHH9</accession>
<proteinExistence type="inferred from homology"/>
<dbReference type="EMBL" id="JBEZFP010000038">
    <property type="protein sequence ID" value="MEU8135200.1"/>
    <property type="molecule type" value="Genomic_DNA"/>
</dbReference>
<dbReference type="PANTHER" id="PTHR18964">
    <property type="entry name" value="ROK (REPRESSOR, ORF, KINASE) FAMILY"/>
    <property type="match status" value="1"/>
</dbReference>
<comment type="caution">
    <text evidence="3">The sequence shown here is derived from an EMBL/GenBank/DDBJ whole genome shotgun (WGS) entry which is preliminary data.</text>
</comment>
<dbReference type="InterPro" id="IPR036388">
    <property type="entry name" value="WH-like_DNA-bd_sf"/>
</dbReference>
<sequence length="414" mass="42839">MESGRQSDKLSTVQGLRRANRAQVLQRLYADGPLSRPDLTRLTGLSQATVSNVVGDLVEAGVVTEAGALDSSGGRPRVLLRVEPDHARVIGVDVGETGVKVELFDLGMRELARADFALSAQGADVDEVVRHILAGLDKVCRDAGVDPSAVMGVGIGVPGLVEHGAADAGPGEHADLLVHGQTTGWEAVPLRRLLREGTDLPLHIDNGAKTMGRAEMWFGSGRGVGNAVMILLGSGIGAAIVTDGKMYRGSTTSAGELGHLTVDVGGRRCRCGALGCLEAYVGAEAILDRYRELRLDDVLTGADEETRIAALVAAADISADAASVLETTALYLGVGIGNLVNLFNPQRIVLGGWAGLAIGGRMLPAIQAAAADHALRRPFAGTTIELARLGPDAVALGAATLPVERFLLAGGIPD</sequence>
<dbReference type="InterPro" id="IPR049874">
    <property type="entry name" value="ROK_cs"/>
</dbReference>
<name>A0ABV3DHH9_9ACTN</name>
<dbReference type="InterPro" id="IPR036390">
    <property type="entry name" value="WH_DNA-bd_sf"/>
</dbReference>
<feature type="domain" description="HTH marR-type" evidence="2">
    <location>
        <begin position="16"/>
        <end position="64"/>
    </location>
</feature>
<comment type="similarity">
    <text evidence="1">Belongs to the ROK (NagC/XylR) family.</text>
</comment>
<evidence type="ECO:0000313" key="3">
    <source>
        <dbReference type="EMBL" id="MEU8135200.1"/>
    </source>
</evidence>
<dbReference type="InterPro" id="IPR000835">
    <property type="entry name" value="HTH_MarR-typ"/>
</dbReference>
<dbReference type="Pfam" id="PF12802">
    <property type="entry name" value="MarR_2"/>
    <property type="match status" value="1"/>
</dbReference>
<dbReference type="RefSeq" id="WP_358354679.1">
    <property type="nucleotide sequence ID" value="NZ_JBEZFP010000038.1"/>
</dbReference>
<dbReference type="InterPro" id="IPR011991">
    <property type="entry name" value="ArsR-like_HTH"/>
</dbReference>
<dbReference type="InterPro" id="IPR000600">
    <property type="entry name" value="ROK"/>
</dbReference>
<dbReference type="Pfam" id="PF00480">
    <property type="entry name" value="ROK"/>
    <property type="match status" value="1"/>
</dbReference>
<dbReference type="PROSITE" id="PS01125">
    <property type="entry name" value="ROK"/>
    <property type="match status" value="1"/>
</dbReference>
<evidence type="ECO:0000256" key="1">
    <source>
        <dbReference type="ARBA" id="ARBA00006479"/>
    </source>
</evidence>